<protein>
    <submittedName>
        <fullName evidence="3">Tetratricopeptide repeat protein</fullName>
    </submittedName>
</protein>
<dbReference type="Proteomes" id="UP000262524">
    <property type="component" value="Unassembled WGS sequence"/>
</dbReference>
<gene>
    <name evidence="5" type="ORF">DW068_05135</name>
    <name evidence="4" type="ORF">DW972_01630</name>
    <name evidence="6" type="ORF">DWZ29_00375</name>
    <name evidence="3" type="ORF">DXD91_00990</name>
</gene>
<evidence type="ECO:0000313" key="5">
    <source>
        <dbReference type="EMBL" id="RHK40224.1"/>
    </source>
</evidence>
<sequence>MRFSMRKIIIRVVIAAVILLAGIGVFQWHNYQQKVEYRKEALLYFKEEDYSKTISYLGQALKLQSVFAGKLDLDMTCYLAESHYQLKEYDEAEKIYDKLINNDSKNAQYYILKGECLAKSGDAKAAVKVYEQGWNSTNDTDFLEKICEIYVEQKDYDNALKYIQKGIEQGGESKAGFMYGKIVIYEKAQEYDRAYEAAKKYVELYPDDEAGKKEYIFLSTRI</sequence>
<dbReference type="SMART" id="SM00028">
    <property type="entry name" value="TPR"/>
    <property type="match status" value="4"/>
</dbReference>
<name>A0A374NVL3_9FIRM</name>
<dbReference type="InterPro" id="IPR019734">
    <property type="entry name" value="TPR_rpt"/>
</dbReference>
<keyword evidence="1" id="KW-0677">Repeat</keyword>
<dbReference type="Pfam" id="PF13429">
    <property type="entry name" value="TPR_15"/>
    <property type="match status" value="1"/>
</dbReference>
<dbReference type="Proteomes" id="UP000283497">
    <property type="component" value="Unassembled WGS sequence"/>
</dbReference>
<evidence type="ECO:0000313" key="9">
    <source>
        <dbReference type="Proteomes" id="UP000283700"/>
    </source>
</evidence>
<evidence type="ECO:0000256" key="1">
    <source>
        <dbReference type="ARBA" id="ARBA00022737"/>
    </source>
</evidence>
<dbReference type="AlphaFoldDB" id="A0A374NVL3"/>
<organism evidence="3 7">
    <name type="scientific">Anaerobutyricum hallii</name>
    <dbReference type="NCBI Taxonomy" id="39488"/>
    <lineage>
        <taxon>Bacteria</taxon>
        <taxon>Bacillati</taxon>
        <taxon>Bacillota</taxon>
        <taxon>Clostridia</taxon>
        <taxon>Lachnospirales</taxon>
        <taxon>Lachnospiraceae</taxon>
        <taxon>Anaerobutyricum</taxon>
    </lineage>
</organism>
<evidence type="ECO:0000313" key="10">
    <source>
        <dbReference type="Proteomes" id="UP000286561"/>
    </source>
</evidence>
<dbReference type="EMBL" id="QSOE01000003">
    <property type="protein sequence ID" value="RGI92422.1"/>
    <property type="molecule type" value="Genomic_DNA"/>
</dbReference>
<proteinExistence type="predicted"/>
<dbReference type="InterPro" id="IPR051012">
    <property type="entry name" value="CellSynth/LPSAsmb/PSIAsmb"/>
</dbReference>
<reference evidence="7 8" key="1">
    <citation type="submission" date="2018-08" db="EMBL/GenBank/DDBJ databases">
        <title>A genome reference for cultivated species of the human gut microbiota.</title>
        <authorList>
            <person name="Zou Y."/>
            <person name="Xue W."/>
            <person name="Luo G."/>
        </authorList>
    </citation>
    <scope>NUCLEOTIDE SEQUENCE [LARGE SCALE GENOMIC DNA]</scope>
    <source>
        <strain evidence="6 9">AF31-17AC</strain>
        <strain evidence="5 8">AF45-14BH</strain>
        <strain evidence="4 10">AM48-23BH</strain>
        <strain evidence="3 7">TM10-1AC</strain>
    </source>
</reference>
<comment type="caution">
    <text evidence="3">The sequence shown here is derived from an EMBL/GenBank/DDBJ whole genome shotgun (WGS) entry which is preliminary data.</text>
</comment>
<dbReference type="PANTHER" id="PTHR45586:SF1">
    <property type="entry name" value="LIPOPOLYSACCHARIDE ASSEMBLY PROTEIN B"/>
    <property type="match status" value="1"/>
</dbReference>
<evidence type="ECO:0000313" key="7">
    <source>
        <dbReference type="Proteomes" id="UP000262524"/>
    </source>
</evidence>
<dbReference type="EMBL" id="QSEP01000003">
    <property type="protein sequence ID" value="RGZ86362.1"/>
    <property type="molecule type" value="Genomic_DNA"/>
</dbReference>
<evidence type="ECO:0000313" key="4">
    <source>
        <dbReference type="EMBL" id="RGZ86362.1"/>
    </source>
</evidence>
<evidence type="ECO:0000313" key="6">
    <source>
        <dbReference type="EMBL" id="RHN18052.1"/>
    </source>
</evidence>
<keyword evidence="2" id="KW-0802">TPR repeat</keyword>
<evidence type="ECO:0000256" key="2">
    <source>
        <dbReference type="ARBA" id="ARBA00022803"/>
    </source>
</evidence>
<dbReference type="Proteomes" id="UP000286561">
    <property type="component" value="Unassembled WGS sequence"/>
</dbReference>
<evidence type="ECO:0000313" key="8">
    <source>
        <dbReference type="Proteomes" id="UP000283497"/>
    </source>
</evidence>
<dbReference type="PANTHER" id="PTHR45586">
    <property type="entry name" value="TPR REPEAT-CONTAINING PROTEIN PA4667"/>
    <property type="match status" value="1"/>
</dbReference>
<accession>A0A374NVL3</accession>
<dbReference type="InterPro" id="IPR011990">
    <property type="entry name" value="TPR-like_helical_dom_sf"/>
</dbReference>
<dbReference type="Proteomes" id="UP000283700">
    <property type="component" value="Unassembled WGS sequence"/>
</dbReference>
<dbReference type="Gene3D" id="1.25.40.10">
    <property type="entry name" value="Tetratricopeptide repeat domain"/>
    <property type="match status" value="2"/>
</dbReference>
<dbReference type="SUPFAM" id="SSF48452">
    <property type="entry name" value="TPR-like"/>
    <property type="match status" value="1"/>
</dbReference>
<evidence type="ECO:0000313" key="3">
    <source>
        <dbReference type="EMBL" id="RGI92422.1"/>
    </source>
</evidence>
<dbReference type="EMBL" id="QRNJ01000014">
    <property type="protein sequence ID" value="RHK40224.1"/>
    <property type="molecule type" value="Genomic_DNA"/>
</dbReference>
<dbReference type="EMBL" id="QRQO01000001">
    <property type="protein sequence ID" value="RHN18052.1"/>
    <property type="molecule type" value="Genomic_DNA"/>
</dbReference>
<dbReference type="OrthoDB" id="305319at2"/>